<dbReference type="PANTHER" id="PTHR40599:SF1">
    <property type="entry name" value="[CITRATE [PRO-3S]-LYASE] LIGASE"/>
    <property type="match status" value="1"/>
</dbReference>
<sequence>MFPLYEVRRIWINQDKHMYALWKDLIQKAGLSPDEEVDYTVGVFIGEKLVATGSYQENILKCLVVCKEYQSENFLTKLVVHLLGELQMKGITHTFVYTKPGNKAIFYSLGFREILSTETVLFMEQGTPNLSSYLSMLSKLNHSENASAIVMNANPFTKGHLFLVQQAAKVSSHVYVFVLSENRSEFSFTDRLAMVKAGVSQIANVTVVPTENYIVSSLTFPTYFLKDQAPLELARIQAKVDALLFKEKIAPRLSITKRFVGEEPYSEVTEVYNQAMKEVFNNEIDLIVLPRLAIEGNIVSATKVREALKQKNQALLKQFLPESSYDYLKKKFRGE</sequence>
<dbReference type="GO" id="GO:0005524">
    <property type="term" value="F:ATP binding"/>
    <property type="evidence" value="ECO:0007669"/>
    <property type="project" value="UniProtKB-UniRule"/>
</dbReference>
<dbReference type="PIRSF" id="PIRSF005751">
    <property type="entry name" value="Acet_citr_lig"/>
    <property type="match status" value="1"/>
</dbReference>
<reference evidence="5 6" key="1">
    <citation type="submission" date="2010-12" db="EMBL/GenBank/DDBJ databases">
        <authorList>
            <person name="Muzny D."/>
            <person name="Qin X."/>
            <person name="Deng J."/>
            <person name="Jiang H."/>
            <person name="Liu Y."/>
            <person name="Qu J."/>
            <person name="Song X.-Z."/>
            <person name="Zhang L."/>
            <person name="Thornton R."/>
            <person name="Coyle M."/>
            <person name="Francisco L."/>
            <person name="Jackson L."/>
            <person name="Javaid M."/>
            <person name="Korchina V."/>
            <person name="Kovar C."/>
            <person name="Mata R."/>
            <person name="Mathew T."/>
            <person name="Ngo R."/>
            <person name="Nguyen L."/>
            <person name="Nguyen N."/>
            <person name="Okwuonu G."/>
            <person name="Ongeri F."/>
            <person name="Pham C."/>
            <person name="Simmons D."/>
            <person name="Wilczek-Boney K."/>
            <person name="Hale W."/>
            <person name="Jakkamsetti A."/>
            <person name="Pham P."/>
            <person name="Ruth R."/>
            <person name="San Lucas F."/>
            <person name="Warren J."/>
            <person name="Zhang J."/>
            <person name="Zhao Z."/>
            <person name="Zhou C."/>
            <person name="Zhu D."/>
            <person name="Lee S."/>
            <person name="Bess C."/>
            <person name="Blankenburg K."/>
            <person name="Forbes L."/>
            <person name="Fu Q."/>
            <person name="Gubbala S."/>
            <person name="Hirani K."/>
            <person name="Jayaseelan J.C."/>
            <person name="Lara F."/>
            <person name="Munidasa M."/>
            <person name="Palculict T."/>
            <person name="Patil S."/>
            <person name="Pu L.-L."/>
            <person name="Saada N."/>
            <person name="Tang L."/>
            <person name="Weissenberger G."/>
            <person name="Zhu Y."/>
            <person name="Hemphill L."/>
            <person name="Shang Y."/>
            <person name="Youmans B."/>
            <person name="Ayvaz T."/>
            <person name="Ross M."/>
            <person name="Santibanez J."/>
            <person name="Aqrawi P."/>
            <person name="Gross S."/>
            <person name="Joshi V."/>
            <person name="Fowler G."/>
            <person name="Nazareth L."/>
            <person name="Reid J."/>
            <person name="Worley K."/>
            <person name="Petrosino J."/>
            <person name="Highlander S."/>
            <person name="Gibbs R."/>
        </authorList>
    </citation>
    <scope>NUCLEOTIDE SEQUENCE [LARGE SCALE GENOMIC DNA]</scope>
    <source>
        <strain evidence="6">DSM 15952 / CCUG 50447 / LMG 22039 / TP 1.5</strain>
    </source>
</reference>
<dbReference type="EC" id="6.2.1.22" evidence="3"/>
<dbReference type="SMART" id="SM00764">
    <property type="entry name" value="Citrate_ly_lig"/>
    <property type="match status" value="1"/>
</dbReference>
<evidence type="ECO:0000256" key="1">
    <source>
        <dbReference type="ARBA" id="ARBA00022741"/>
    </source>
</evidence>
<keyword evidence="2 3" id="KW-0067">ATP-binding</keyword>
<dbReference type="EMBL" id="AEPV01000007">
    <property type="protein sequence ID" value="EFU74891.1"/>
    <property type="molecule type" value="Genomic_DNA"/>
</dbReference>
<gene>
    <name evidence="5" type="primary">citC</name>
    <name evidence="5" type="ORF">HMPREF9088_0256</name>
</gene>
<evidence type="ECO:0000256" key="3">
    <source>
        <dbReference type="PIRNR" id="PIRNR005751"/>
    </source>
</evidence>
<dbReference type="Proteomes" id="UP000010296">
    <property type="component" value="Unassembled WGS sequence"/>
</dbReference>
<dbReference type="HOGENOM" id="CLU_063190_0_0_9"/>
<organism evidence="5 6">
    <name type="scientific">Enterococcus italicus (strain DSM 15952 / CCUG 50447 / LMG 22039 / TP 1.5)</name>
    <dbReference type="NCBI Taxonomy" id="888064"/>
    <lineage>
        <taxon>Bacteria</taxon>
        <taxon>Bacillati</taxon>
        <taxon>Bacillota</taxon>
        <taxon>Bacilli</taxon>
        <taxon>Lactobacillales</taxon>
        <taxon>Enterococcaceae</taxon>
        <taxon>Enterococcus</taxon>
    </lineage>
</organism>
<comment type="catalytic activity">
    <reaction evidence="3">
        <text>holo-[citrate lyase ACP] + acetate + ATP = acetyl-[citrate lyase ACP] + AMP + diphosphate</text>
        <dbReference type="Rhea" id="RHEA:23788"/>
        <dbReference type="Rhea" id="RHEA-COMP:10158"/>
        <dbReference type="Rhea" id="RHEA-COMP:13710"/>
        <dbReference type="ChEBI" id="CHEBI:30089"/>
        <dbReference type="ChEBI" id="CHEBI:30616"/>
        <dbReference type="ChEBI" id="CHEBI:33019"/>
        <dbReference type="ChEBI" id="CHEBI:82683"/>
        <dbReference type="ChEBI" id="CHEBI:137976"/>
        <dbReference type="ChEBI" id="CHEBI:456215"/>
        <dbReference type="EC" id="6.2.1.22"/>
    </reaction>
</comment>
<keyword evidence="6" id="KW-1185">Reference proteome</keyword>
<dbReference type="InterPro" id="IPR014729">
    <property type="entry name" value="Rossmann-like_a/b/a_fold"/>
</dbReference>
<accession>E6LD16</accession>
<proteinExistence type="predicted"/>
<keyword evidence="5" id="KW-0456">Lyase</keyword>
<evidence type="ECO:0000313" key="6">
    <source>
        <dbReference type="Proteomes" id="UP000010296"/>
    </source>
</evidence>
<dbReference type="Gene3D" id="3.40.50.620">
    <property type="entry name" value="HUPs"/>
    <property type="match status" value="1"/>
</dbReference>
<dbReference type="InterPro" id="IPR016181">
    <property type="entry name" value="Acyl_CoA_acyltransferase"/>
</dbReference>
<dbReference type="Pfam" id="PF08218">
    <property type="entry name" value="Citrate_ly_lig"/>
    <property type="match status" value="1"/>
</dbReference>
<feature type="domain" description="Citrate lyase ligase C-terminal" evidence="4">
    <location>
        <begin position="146"/>
        <end position="328"/>
    </location>
</feature>
<dbReference type="PANTHER" id="PTHR40599">
    <property type="entry name" value="[CITRATE [PRO-3S]-LYASE] LIGASE"/>
    <property type="match status" value="1"/>
</dbReference>
<dbReference type="InterPro" id="IPR013166">
    <property type="entry name" value="Citrate_lyase_ligase_C"/>
</dbReference>
<dbReference type="SUPFAM" id="SSF55729">
    <property type="entry name" value="Acyl-CoA N-acyltransferases (Nat)"/>
    <property type="match status" value="1"/>
</dbReference>
<dbReference type="RefSeq" id="WP_007207277.1">
    <property type="nucleotide sequence ID" value="NZ_GL622241.1"/>
</dbReference>
<protein>
    <recommendedName>
        <fullName evidence="3">[Citrate [pro-3S]-lyase] ligase</fullName>
        <ecNumber evidence="3">6.2.1.22</ecNumber>
    </recommendedName>
</protein>
<evidence type="ECO:0000313" key="5">
    <source>
        <dbReference type="EMBL" id="EFU74891.1"/>
    </source>
</evidence>
<dbReference type="SUPFAM" id="SSF52374">
    <property type="entry name" value="Nucleotidylyl transferase"/>
    <property type="match status" value="1"/>
</dbReference>
<dbReference type="GO" id="GO:0008771">
    <property type="term" value="F:[citrate (pro-3S)-lyase] ligase activity"/>
    <property type="evidence" value="ECO:0007669"/>
    <property type="project" value="UniProtKB-EC"/>
</dbReference>
<keyword evidence="3 5" id="KW-0436">Ligase</keyword>
<comment type="caution">
    <text evidence="5">The sequence shown here is derived from an EMBL/GenBank/DDBJ whole genome shotgun (WGS) entry which is preliminary data.</text>
</comment>
<evidence type="ECO:0000256" key="2">
    <source>
        <dbReference type="ARBA" id="ARBA00022840"/>
    </source>
</evidence>
<evidence type="ECO:0000259" key="4">
    <source>
        <dbReference type="SMART" id="SM00764"/>
    </source>
</evidence>
<keyword evidence="1 3" id="KW-0547">Nucleotide-binding</keyword>
<dbReference type="STRING" id="888064.HMPREF9088_0256"/>
<dbReference type="NCBIfam" id="TIGR00124">
    <property type="entry name" value="cit_ly_ligase"/>
    <property type="match status" value="1"/>
</dbReference>
<dbReference type="eggNOG" id="COG3053">
    <property type="taxonomic scope" value="Bacteria"/>
</dbReference>
<dbReference type="AlphaFoldDB" id="E6LD16"/>
<comment type="function">
    <text evidence="3">Acetylation of prosthetic group (2-(5''-phosphoribosyl)-3'-dephosphocoenzyme-A) of the gamma subunit of citrate lyase.</text>
</comment>
<name>E6LD16_ENTI1</name>
<dbReference type="InterPro" id="IPR005216">
    <property type="entry name" value="Citrate_lyase_ligase"/>
</dbReference>
<dbReference type="GO" id="GO:0016829">
    <property type="term" value="F:lyase activity"/>
    <property type="evidence" value="ECO:0007669"/>
    <property type="project" value="UniProtKB-KW"/>
</dbReference>